<protein>
    <submittedName>
        <fullName evidence="1">Uncharacterized protein</fullName>
    </submittedName>
</protein>
<name>X1S977_9ZZZZ</name>
<feature type="non-terminal residue" evidence="1">
    <location>
        <position position="1"/>
    </location>
</feature>
<accession>X1S977</accession>
<sequence length="42" mass="4710">VKRPVAVVVVSPQAKRAFRTTGEEVSLEKLMQEVPSLKEMLK</sequence>
<organism evidence="1">
    <name type="scientific">marine sediment metagenome</name>
    <dbReference type="NCBI Taxonomy" id="412755"/>
    <lineage>
        <taxon>unclassified sequences</taxon>
        <taxon>metagenomes</taxon>
        <taxon>ecological metagenomes</taxon>
    </lineage>
</organism>
<evidence type="ECO:0000313" key="1">
    <source>
        <dbReference type="EMBL" id="GAI75671.1"/>
    </source>
</evidence>
<gene>
    <name evidence="1" type="ORF">S12H4_18365</name>
</gene>
<dbReference type="EMBL" id="BARW01009062">
    <property type="protein sequence ID" value="GAI75671.1"/>
    <property type="molecule type" value="Genomic_DNA"/>
</dbReference>
<reference evidence="1" key="1">
    <citation type="journal article" date="2014" name="Front. Microbiol.">
        <title>High frequency of phylogenetically diverse reductive dehalogenase-homologous genes in deep subseafloor sedimentary metagenomes.</title>
        <authorList>
            <person name="Kawai M."/>
            <person name="Futagami T."/>
            <person name="Toyoda A."/>
            <person name="Takaki Y."/>
            <person name="Nishi S."/>
            <person name="Hori S."/>
            <person name="Arai W."/>
            <person name="Tsubouchi T."/>
            <person name="Morono Y."/>
            <person name="Uchiyama I."/>
            <person name="Ito T."/>
            <person name="Fujiyama A."/>
            <person name="Inagaki F."/>
            <person name="Takami H."/>
        </authorList>
    </citation>
    <scope>NUCLEOTIDE SEQUENCE</scope>
    <source>
        <strain evidence="1">Expedition CK06-06</strain>
    </source>
</reference>
<comment type="caution">
    <text evidence="1">The sequence shown here is derived from an EMBL/GenBank/DDBJ whole genome shotgun (WGS) entry which is preliminary data.</text>
</comment>
<dbReference type="AlphaFoldDB" id="X1S977"/>
<proteinExistence type="predicted"/>